<dbReference type="CDD" id="cd02980">
    <property type="entry name" value="TRX_Fd_family"/>
    <property type="match status" value="1"/>
</dbReference>
<name>A0ABW5J2G7_9BACT</name>
<protein>
    <submittedName>
        <fullName evidence="1">(2Fe-2S) ferredoxin domain-containing protein</fullName>
    </submittedName>
</protein>
<evidence type="ECO:0000313" key="2">
    <source>
        <dbReference type="Proteomes" id="UP001597510"/>
    </source>
</evidence>
<dbReference type="SUPFAM" id="SSF52833">
    <property type="entry name" value="Thioredoxin-like"/>
    <property type="match status" value="1"/>
</dbReference>
<reference evidence="2" key="1">
    <citation type="journal article" date="2019" name="Int. J. Syst. Evol. Microbiol.">
        <title>The Global Catalogue of Microorganisms (GCM) 10K type strain sequencing project: providing services to taxonomists for standard genome sequencing and annotation.</title>
        <authorList>
            <consortium name="The Broad Institute Genomics Platform"/>
            <consortium name="The Broad Institute Genome Sequencing Center for Infectious Disease"/>
            <person name="Wu L."/>
            <person name="Ma J."/>
        </authorList>
    </citation>
    <scope>NUCLEOTIDE SEQUENCE [LARGE SCALE GENOMIC DNA]</scope>
    <source>
        <strain evidence="2">KCTC 52344</strain>
    </source>
</reference>
<evidence type="ECO:0000313" key="1">
    <source>
        <dbReference type="EMBL" id="MFD2519333.1"/>
    </source>
</evidence>
<dbReference type="Gene3D" id="3.40.30.10">
    <property type="entry name" value="Glutaredoxin"/>
    <property type="match status" value="1"/>
</dbReference>
<dbReference type="Proteomes" id="UP001597510">
    <property type="component" value="Unassembled WGS sequence"/>
</dbReference>
<organism evidence="1 2">
    <name type="scientific">Emticicia soli</name>
    <dbReference type="NCBI Taxonomy" id="2027878"/>
    <lineage>
        <taxon>Bacteria</taxon>
        <taxon>Pseudomonadati</taxon>
        <taxon>Bacteroidota</taxon>
        <taxon>Cytophagia</taxon>
        <taxon>Cytophagales</taxon>
        <taxon>Leadbetterellaceae</taxon>
        <taxon>Emticicia</taxon>
    </lineage>
</organism>
<sequence>MKFKKHVFICTNDKPAPKKSCGSIHGNELVEAFKASIKEKGLQFDVRAQKAGCLDACAFGPSMVVYPEAVWYGNVQLADVEEIVESHFVKDEPVDRLTLTFPGKA</sequence>
<comment type="caution">
    <text evidence="1">The sequence shown here is derived from an EMBL/GenBank/DDBJ whole genome shotgun (WGS) entry which is preliminary data.</text>
</comment>
<dbReference type="InterPro" id="IPR036249">
    <property type="entry name" value="Thioredoxin-like_sf"/>
</dbReference>
<gene>
    <name evidence="1" type="ORF">ACFSR2_00450</name>
</gene>
<keyword evidence="2" id="KW-1185">Reference proteome</keyword>
<dbReference type="RefSeq" id="WP_340238087.1">
    <property type="nucleotide sequence ID" value="NZ_JBBEWC010000009.1"/>
</dbReference>
<dbReference type="EMBL" id="JBHULC010000001">
    <property type="protein sequence ID" value="MFD2519333.1"/>
    <property type="molecule type" value="Genomic_DNA"/>
</dbReference>
<accession>A0ABW5J2G7</accession>
<proteinExistence type="predicted"/>